<keyword evidence="4 6" id="KW-1133">Transmembrane helix</keyword>
<dbReference type="Proteomes" id="UP000254640">
    <property type="component" value="Unassembled WGS sequence"/>
</dbReference>
<evidence type="ECO:0000256" key="6">
    <source>
        <dbReference type="SAM" id="Phobius"/>
    </source>
</evidence>
<keyword evidence="8" id="KW-1185">Reference proteome</keyword>
<keyword evidence="2" id="KW-0813">Transport</keyword>
<keyword evidence="5 6" id="KW-0472">Membrane</keyword>
<evidence type="ECO:0000313" key="7">
    <source>
        <dbReference type="EMBL" id="SUB17755.1"/>
    </source>
</evidence>
<dbReference type="EMBL" id="UGSO01000001">
    <property type="protein sequence ID" value="SUB17755.1"/>
    <property type="molecule type" value="Genomic_DNA"/>
</dbReference>
<feature type="transmembrane region" description="Helical" evidence="6">
    <location>
        <begin position="90"/>
        <end position="112"/>
    </location>
</feature>
<keyword evidence="3 6" id="KW-0812">Transmembrane</keyword>
<reference evidence="7 8" key="1">
    <citation type="submission" date="2018-06" db="EMBL/GenBank/DDBJ databases">
        <authorList>
            <consortium name="Pathogen Informatics"/>
            <person name="Doyle S."/>
        </authorList>
    </citation>
    <scope>NUCLEOTIDE SEQUENCE [LARGE SCALE GENOMIC DNA]</scope>
    <source>
        <strain evidence="7 8">NCTC9381</strain>
    </source>
</reference>
<protein>
    <submittedName>
        <fullName evidence="7">Low-affinity inorganic phosphate transporter 1</fullName>
    </submittedName>
</protein>
<dbReference type="PANTHER" id="PTHR11101">
    <property type="entry name" value="PHOSPHATE TRANSPORTER"/>
    <property type="match status" value="1"/>
</dbReference>
<evidence type="ECO:0000256" key="3">
    <source>
        <dbReference type="ARBA" id="ARBA00022692"/>
    </source>
</evidence>
<accession>A0A379AIM5</accession>
<evidence type="ECO:0000256" key="2">
    <source>
        <dbReference type="ARBA" id="ARBA00022448"/>
    </source>
</evidence>
<name>A0A379AIM5_ENTAG</name>
<dbReference type="Pfam" id="PF01384">
    <property type="entry name" value="PHO4"/>
    <property type="match status" value="1"/>
</dbReference>
<feature type="transmembrane region" description="Helical" evidence="6">
    <location>
        <begin position="6"/>
        <end position="23"/>
    </location>
</feature>
<evidence type="ECO:0000256" key="1">
    <source>
        <dbReference type="ARBA" id="ARBA00004141"/>
    </source>
</evidence>
<gene>
    <name evidence="7" type="primary">pitA_4</name>
    <name evidence="7" type="ORF">NCTC9381_03685</name>
</gene>
<organism evidence="7 8">
    <name type="scientific">Enterobacter agglomerans</name>
    <name type="common">Erwinia herbicola</name>
    <name type="synonym">Pantoea agglomerans</name>
    <dbReference type="NCBI Taxonomy" id="549"/>
    <lineage>
        <taxon>Bacteria</taxon>
        <taxon>Pseudomonadati</taxon>
        <taxon>Pseudomonadota</taxon>
        <taxon>Gammaproteobacteria</taxon>
        <taxon>Enterobacterales</taxon>
        <taxon>Erwiniaceae</taxon>
        <taxon>Pantoea</taxon>
        <taxon>Pantoea agglomerans group</taxon>
    </lineage>
</organism>
<dbReference type="GO" id="GO:0005315">
    <property type="term" value="F:phosphate transmembrane transporter activity"/>
    <property type="evidence" value="ECO:0007669"/>
    <property type="project" value="InterPro"/>
</dbReference>
<evidence type="ECO:0000256" key="5">
    <source>
        <dbReference type="ARBA" id="ARBA00023136"/>
    </source>
</evidence>
<dbReference type="InterPro" id="IPR001204">
    <property type="entry name" value="Phos_transporter"/>
</dbReference>
<evidence type="ECO:0000256" key="4">
    <source>
        <dbReference type="ARBA" id="ARBA00022989"/>
    </source>
</evidence>
<dbReference type="GO" id="GO:0016020">
    <property type="term" value="C:membrane"/>
    <property type="evidence" value="ECO:0007669"/>
    <property type="project" value="UniProtKB-SubCell"/>
</dbReference>
<dbReference type="PANTHER" id="PTHR11101:SF61">
    <property type="entry name" value="PHOSPHATE TRANSPORTER"/>
    <property type="match status" value="1"/>
</dbReference>
<dbReference type="AlphaFoldDB" id="A0A379AIM5"/>
<dbReference type="GO" id="GO:0035435">
    <property type="term" value="P:phosphate ion transmembrane transport"/>
    <property type="evidence" value="ECO:0007669"/>
    <property type="project" value="TreeGrafter"/>
</dbReference>
<proteinExistence type="predicted"/>
<comment type="subcellular location">
    <subcellularLocation>
        <location evidence="1">Membrane</location>
        <topology evidence="1">Multi-pass membrane protein</topology>
    </subcellularLocation>
</comment>
<sequence length="115" mass="12082">MWVKVVVAIALGLGTMVGWRRIVVTVGERIGKTHLSYAQGASAELVAMMTIGAADGFGLPVSTTHVLSSGVAGTMAANRSGLQLSTLRNLAVAWILTLPVSVLLSALLYWAFSHF</sequence>
<evidence type="ECO:0000313" key="8">
    <source>
        <dbReference type="Proteomes" id="UP000254640"/>
    </source>
</evidence>